<evidence type="ECO:0000313" key="1">
    <source>
        <dbReference type="EMBL" id="ALG96800.1"/>
    </source>
</evidence>
<proteinExistence type="predicted"/>
<keyword evidence="2" id="KW-1185">Reference proteome</keyword>
<organism evidence="1 2">
    <name type="scientific">Acidianus bottle-shaped virus 2 strain ABV2</name>
    <dbReference type="NCBI Taxonomy" id="1732173"/>
    <lineage>
        <taxon>Viruses</taxon>
        <taxon>Viruses incertae sedis</taxon>
        <taxon>Ampullaviridae</taxon>
        <taxon>Bottigliavirus</taxon>
        <taxon>Bottigliavirus puteoliense</taxon>
        <taxon>Bottigliavirus ABV2</taxon>
    </lineage>
</organism>
<dbReference type="RefSeq" id="YP_009211322.1">
    <property type="nucleotide sequence ID" value="NC_028938.1"/>
</dbReference>
<dbReference type="OrthoDB" id="34914at10239"/>
<dbReference type="GeneID" id="26637890"/>
<name>A0A0N9NJH9_9VIRU</name>
<dbReference type="EMBL" id="KP282673">
    <property type="protein sequence ID" value="ALG96800.1"/>
    <property type="molecule type" value="Genomic_DNA"/>
</dbReference>
<reference evidence="1 2" key="1">
    <citation type="journal article" date="2015" name="Environ. Microbiol.">
        <title>Novel viral genomes identified from six metagenomes reveal wide distribution of archaeal viruses and high viral diversity in terrestrial hot springs.</title>
        <authorList>
            <person name="Gudbergsdottir S.R."/>
            <person name="Menzel P."/>
            <person name="Krogh A."/>
            <person name="Young M."/>
            <person name="Peng X."/>
        </authorList>
    </citation>
    <scope>NUCLEOTIDE SEQUENCE [LARGE SCALE GENOMIC DNA]</scope>
    <source>
        <strain evidence="1 2">ABV2</strain>
    </source>
</reference>
<dbReference type="Proteomes" id="UP000202536">
    <property type="component" value="Segment"/>
</dbReference>
<evidence type="ECO:0000313" key="2">
    <source>
        <dbReference type="Proteomes" id="UP000202536"/>
    </source>
</evidence>
<accession>A0A0N9NJH9</accession>
<protein>
    <submittedName>
        <fullName evidence="1">Uncharacterized protein</fullName>
    </submittedName>
</protein>
<dbReference type="KEGG" id="vg:26637890"/>
<sequence length="107" mass="12346">MVEENVKRFNQIIDSLLEDVKSRSSYEPEIAKNIRKAEIFLVEFAKSDINPECINILHKAFNELSGAYYTVKWYQKEDVSHVIKVLRDKFKTAKELVSALDSSTCST</sequence>